<evidence type="ECO:0000256" key="1">
    <source>
        <dbReference type="SAM" id="SignalP"/>
    </source>
</evidence>
<organism evidence="2 3">
    <name type="scientific">Streptomyces yatensis</name>
    <dbReference type="NCBI Taxonomy" id="155177"/>
    <lineage>
        <taxon>Bacteria</taxon>
        <taxon>Bacillati</taxon>
        <taxon>Actinomycetota</taxon>
        <taxon>Actinomycetes</taxon>
        <taxon>Kitasatosporales</taxon>
        <taxon>Streptomycetaceae</taxon>
        <taxon>Streptomyces</taxon>
        <taxon>Streptomyces violaceusniger group</taxon>
    </lineage>
</organism>
<proteinExistence type="predicted"/>
<dbReference type="Proteomes" id="UP001499947">
    <property type="component" value="Unassembled WGS sequence"/>
</dbReference>
<sequence>MLAVGIVGAVAPAASASTAAPTSVFGPCGQTRDVYLSGAEAHWTINCGSGNKVTVNGWVQDTNGPSDAQCAQVYAYFPYSGATKYSPRACGNGQTVTFALSGTGTSADVYLREIG</sequence>
<reference evidence="2 3" key="1">
    <citation type="journal article" date="2019" name="Int. J. Syst. Evol. Microbiol.">
        <title>The Global Catalogue of Microorganisms (GCM) 10K type strain sequencing project: providing services to taxonomists for standard genome sequencing and annotation.</title>
        <authorList>
            <consortium name="The Broad Institute Genomics Platform"/>
            <consortium name="The Broad Institute Genome Sequencing Center for Infectious Disease"/>
            <person name="Wu L."/>
            <person name="Ma J."/>
        </authorList>
    </citation>
    <scope>NUCLEOTIDE SEQUENCE [LARGE SCALE GENOMIC DNA]</scope>
    <source>
        <strain evidence="2 3">JCM 13244</strain>
    </source>
</reference>
<evidence type="ECO:0000313" key="2">
    <source>
        <dbReference type="EMBL" id="GAA1672749.1"/>
    </source>
</evidence>
<dbReference type="EMBL" id="BAAALR010000013">
    <property type="protein sequence ID" value="GAA1672749.1"/>
    <property type="molecule type" value="Genomic_DNA"/>
</dbReference>
<name>A0ABN2GKF6_9ACTN</name>
<keyword evidence="1" id="KW-0732">Signal</keyword>
<keyword evidence="3" id="KW-1185">Reference proteome</keyword>
<evidence type="ECO:0000313" key="3">
    <source>
        <dbReference type="Proteomes" id="UP001499947"/>
    </source>
</evidence>
<protein>
    <submittedName>
        <fullName evidence="2">Uncharacterized protein</fullName>
    </submittedName>
</protein>
<gene>
    <name evidence="2" type="ORF">GCM10009680_10620</name>
</gene>
<comment type="caution">
    <text evidence="2">The sequence shown here is derived from an EMBL/GenBank/DDBJ whole genome shotgun (WGS) entry which is preliminary data.</text>
</comment>
<accession>A0ABN2GKF6</accession>
<feature type="chain" id="PRO_5047162814" evidence="1">
    <location>
        <begin position="20"/>
        <end position="115"/>
    </location>
</feature>
<feature type="signal peptide" evidence="1">
    <location>
        <begin position="1"/>
        <end position="19"/>
    </location>
</feature>